<protein>
    <submittedName>
        <fullName evidence="1">Uncharacterized protein</fullName>
    </submittedName>
</protein>
<sequence length="56" mass="6599">MRNFQQEELIQNNSTDDRNVITIEVRSREDLQSASEFVKEFCNDTVQCEIVVSFKD</sequence>
<proteinExistence type="predicted"/>
<dbReference type="AlphaFoldDB" id="A0A382TXU2"/>
<reference evidence="1" key="1">
    <citation type="submission" date="2018-05" db="EMBL/GenBank/DDBJ databases">
        <authorList>
            <person name="Lanie J.A."/>
            <person name="Ng W.-L."/>
            <person name="Kazmierczak K.M."/>
            <person name="Andrzejewski T.M."/>
            <person name="Davidsen T.M."/>
            <person name="Wayne K.J."/>
            <person name="Tettelin H."/>
            <person name="Glass J.I."/>
            <person name="Rusch D."/>
            <person name="Podicherti R."/>
            <person name="Tsui H.-C.T."/>
            <person name="Winkler M.E."/>
        </authorList>
    </citation>
    <scope>NUCLEOTIDE SEQUENCE</scope>
</reference>
<name>A0A382TXU2_9ZZZZ</name>
<evidence type="ECO:0000313" key="1">
    <source>
        <dbReference type="EMBL" id="SVD26884.1"/>
    </source>
</evidence>
<accession>A0A382TXU2</accession>
<gene>
    <name evidence="1" type="ORF">METZ01_LOCUS379738</name>
</gene>
<dbReference type="EMBL" id="UINC01139996">
    <property type="protein sequence ID" value="SVD26884.1"/>
    <property type="molecule type" value="Genomic_DNA"/>
</dbReference>
<organism evidence="1">
    <name type="scientific">marine metagenome</name>
    <dbReference type="NCBI Taxonomy" id="408172"/>
    <lineage>
        <taxon>unclassified sequences</taxon>
        <taxon>metagenomes</taxon>
        <taxon>ecological metagenomes</taxon>
    </lineage>
</organism>